<feature type="domain" description="DUF659" evidence="1">
    <location>
        <begin position="2"/>
        <end position="116"/>
    </location>
</feature>
<dbReference type="AlphaFoldDB" id="A0A6D2L1R5"/>
<reference evidence="2" key="1">
    <citation type="submission" date="2020-01" db="EMBL/GenBank/DDBJ databases">
        <authorList>
            <person name="Mishra B."/>
        </authorList>
    </citation>
    <scope>NUCLEOTIDE SEQUENCE [LARGE SCALE GENOMIC DNA]</scope>
</reference>
<sequence length="342" mass="39500">MGDGWRDTRQRPLINFLVYCPKGVTFIKSVDASDIYTNAENLCNLFAEIVELIGPANVIHLVTDNAPNYKASGRLLVERYPTLHWSPCAAHCINLILEDIGKLPDVEELANRASRVTIFAYNHKWSLNYLRKRVGWREIIRPGETRFATTFIALQSLYQRRDDLQAMVIDQDFKQFLKTQKGKTVKQVVLDEFFWNSCLIIVRMMAPIIRLLRVCDADEKPSLAYVYEGMYRAKLGIKKLCKNKKELYKPYTTLISGRWDRMLRHDLHAAAYYLNPAFMYEQDTFSTKSEVMRGMLNVIDKQNVSGSTKTKMVGQLNYYRERELGFSGSMALMCSKTTRPGN</sequence>
<dbReference type="Pfam" id="PF04937">
    <property type="entry name" value="DUF659"/>
    <property type="match status" value="1"/>
</dbReference>
<name>A0A6D2L1R5_9BRAS</name>
<dbReference type="InterPro" id="IPR007021">
    <property type="entry name" value="DUF659"/>
</dbReference>
<dbReference type="SUPFAM" id="SSF53098">
    <property type="entry name" value="Ribonuclease H-like"/>
    <property type="match status" value="1"/>
</dbReference>
<gene>
    <name evidence="2" type="ORF">MERR_LOCUS42445</name>
</gene>
<dbReference type="PANTHER" id="PTHR32166">
    <property type="entry name" value="OSJNBA0013A04.12 PROTEIN"/>
    <property type="match status" value="1"/>
</dbReference>
<dbReference type="PANTHER" id="PTHR32166:SF121">
    <property type="entry name" value="DUF659 DOMAIN-CONTAINING PROTEIN"/>
    <property type="match status" value="1"/>
</dbReference>
<keyword evidence="3" id="KW-1185">Reference proteome</keyword>
<accession>A0A6D2L1R5</accession>
<evidence type="ECO:0000313" key="2">
    <source>
        <dbReference type="EMBL" id="CAA7055209.1"/>
    </source>
</evidence>
<dbReference type="EMBL" id="CACVBM020001607">
    <property type="protein sequence ID" value="CAA7055209.1"/>
    <property type="molecule type" value="Genomic_DNA"/>
</dbReference>
<proteinExistence type="predicted"/>
<evidence type="ECO:0000313" key="3">
    <source>
        <dbReference type="Proteomes" id="UP000467841"/>
    </source>
</evidence>
<dbReference type="Proteomes" id="UP000467841">
    <property type="component" value="Unassembled WGS sequence"/>
</dbReference>
<dbReference type="OrthoDB" id="2013475at2759"/>
<organism evidence="2 3">
    <name type="scientific">Microthlaspi erraticum</name>
    <dbReference type="NCBI Taxonomy" id="1685480"/>
    <lineage>
        <taxon>Eukaryota</taxon>
        <taxon>Viridiplantae</taxon>
        <taxon>Streptophyta</taxon>
        <taxon>Embryophyta</taxon>
        <taxon>Tracheophyta</taxon>
        <taxon>Spermatophyta</taxon>
        <taxon>Magnoliopsida</taxon>
        <taxon>eudicotyledons</taxon>
        <taxon>Gunneridae</taxon>
        <taxon>Pentapetalae</taxon>
        <taxon>rosids</taxon>
        <taxon>malvids</taxon>
        <taxon>Brassicales</taxon>
        <taxon>Brassicaceae</taxon>
        <taxon>Coluteocarpeae</taxon>
        <taxon>Microthlaspi</taxon>
    </lineage>
</organism>
<evidence type="ECO:0000259" key="1">
    <source>
        <dbReference type="Pfam" id="PF04937"/>
    </source>
</evidence>
<dbReference type="InterPro" id="IPR012337">
    <property type="entry name" value="RNaseH-like_sf"/>
</dbReference>
<protein>
    <recommendedName>
        <fullName evidence="1">DUF659 domain-containing protein</fullName>
    </recommendedName>
</protein>
<comment type="caution">
    <text evidence="2">The sequence shown here is derived from an EMBL/GenBank/DDBJ whole genome shotgun (WGS) entry which is preliminary data.</text>
</comment>